<accession>A0A443SKC6</accession>
<dbReference type="AlphaFoldDB" id="A0A443SKC6"/>
<proteinExistence type="predicted"/>
<organism evidence="2 3">
    <name type="scientific">Leptotrombidium deliense</name>
    <dbReference type="NCBI Taxonomy" id="299467"/>
    <lineage>
        <taxon>Eukaryota</taxon>
        <taxon>Metazoa</taxon>
        <taxon>Ecdysozoa</taxon>
        <taxon>Arthropoda</taxon>
        <taxon>Chelicerata</taxon>
        <taxon>Arachnida</taxon>
        <taxon>Acari</taxon>
        <taxon>Acariformes</taxon>
        <taxon>Trombidiformes</taxon>
        <taxon>Prostigmata</taxon>
        <taxon>Anystina</taxon>
        <taxon>Parasitengona</taxon>
        <taxon>Trombiculoidea</taxon>
        <taxon>Trombiculidae</taxon>
        <taxon>Leptotrombidium</taxon>
    </lineage>
</organism>
<sequence>MRKEKEEIRGGIASRRIKYLTHPLERSIAAFFVITLFFTLLALISGIPVIVALSLLIPPSILVKKLFACQIRSLTENMSHISPLEAYWMCDNVTNNNKQGISTCLLYLDKGLSIQQLRDVLMTRILQRPEMARFRSILVRKECELKSIKI</sequence>
<reference evidence="2 3" key="1">
    <citation type="journal article" date="2018" name="Gigascience">
        <title>Genomes of trombidid mites reveal novel predicted allergens and laterally-transferred genes associated with secondary metabolism.</title>
        <authorList>
            <person name="Dong X."/>
            <person name="Chaisiri K."/>
            <person name="Xia D."/>
            <person name="Armstrong S.D."/>
            <person name="Fang Y."/>
            <person name="Donnelly M.J."/>
            <person name="Kadowaki T."/>
            <person name="McGarry J.W."/>
            <person name="Darby A.C."/>
            <person name="Makepeace B.L."/>
        </authorList>
    </citation>
    <scope>NUCLEOTIDE SEQUENCE [LARGE SCALE GENOMIC DNA]</scope>
    <source>
        <strain evidence="2">UoL-UT</strain>
    </source>
</reference>
<dbReference type="VEuPathDB" id="VectorBase:LDEU004096"/>
<comment type="caution">
    <text evidence="2">The sequence shown here is derived from an EMBL/GenBank/DDBJ whole genome shotgun (WGS) entry which is preliminary data.</text>
</comment>
<dbReference type="Proteomes" id="UP000288716">
    <property type="component" value="Unassembled WGS sequence"/>
</dbReference>
<dbReference type="EMBL" id="NCKV01001663">
    <property type="protein sequence ID" value="RWS27943.1"/>
    <property type="molecule type" value="Genomic_DNA"/>
</dbReference>
<evidence type="ECO:0000313" key="2">
    <source>
        <dbReference type="EMBL" id="RWS27943.1"/>
    </source>
</evidence>
<evidence type="ECO:0000256" key="1">
    <source>
        <dbReference type="SAM" id="Phobius"/>
    </source>
</evidence>
<keyword evidence="1" id="KW-0472">Membrane</keyword>
<keyword evidence="1" id="KW-1133">Transmembrane helix</keyword>
<feature type="transmembrane region" description="Helical" evidence="1">
    <location>
        <begin position="28"/>
        <end position="57"/>
    </location>
</feature>
<name>A0A443SKC6_9ACAR</name>
<keyword evidence="1" id="KW-0812">Transmembrane</keyword>
<evidence type="ECO:0000313" key="3">
    <source>
        <dbReference type="Proteomes" id="UP000288716"/>
    </source>
</evidence>
<gene>
    <name evidence="2" type="ORF">B4U80_00310</name>
</gene>
<keyword evidence="3" id="KW-1185">Reference proteome</keyword>
<protein>
    <submittedName>
        <fullName evidence="2">Uncharacterized protein</fullName>
    </submittedName>
</protein>